<evidence type="ECO:0000256" key="1">
    <source>
        <dbReference type="ARBA" id="ARBA00006479"/>
    </source>
</evidence>
<dbReference type="EMBL" id="LLZJ01000073">
    <property type="protein sequence ID" value="KUL65018.1"/>
    <property type="molecule type" value="Genomic_DNA"/>
</dbReference>
<comment type="similarity">
    <text evidence="1">Belongs to the ROK (NagC/XylR) family.</text>
</comment>
<dbReference type="Pfam" id="PF00480">
    <property type="entry name" value="ROK"/>
    <property type="match status" value="1"/>
</dbReference>
<evidence type="ECO:0000313" key="2">
    <source>
        <dbReference type="EMBL" id="KUL65018.1"/>
    </source>
</evidence>
<dbReference type="InterPro" id="IPR000600">
    <property type="entry name" value="ROK"/>
</dbReference>
<comment type="caution">
    <text evidence="2">The sequence shown here is derived from an EMBL/GenBank/DDBJ whole genome shotgun (WGS) entry which is preliminary data.</text>
</comment>
<evidence type="ECO:0008006" key="4">
    <source>
        <dbReference type="Google" id="ProtNLM"/>
    </source>
</evidence>
<dbReference type="AlphaFoldDB" id="A0A0X3X788"/>
<dbReference type="Proteomes" id="UP000053413">
    <property type="component" value="Unassembled WGS sequence"/>
</dbReference>
<dbReference type="InterPro" id="IPR043129">
    <property type="entry name" value="ATPase_NBD"/>
</dbReference>
<evidence type="ECO:0000313" key="3">
    <source>
        <dbReference type="Proteomes" id="UP000053413"/>
    </source>
</evidence>
<proteinExistence type="inferred from homology"/>
<sequence length="111" mass="11675">MTARYTDRTGRPVDGLRELTVLAVTDITARDIITSVLRALGDPLAPWLTAFEADTVVFGGSITAAWPLTGPPLSAGLTHHDPRLARLALSLRDDGEDQAMLGAAVLAARAA</sequence>
<name>A0A0X3X788_STRVO</name>
<protein>
    <recommendedName>
        <fullName evidence="4">ROK family protein</fullName>
    </recommendedName>
</protein>
<dbReference type="Gene3D" id="3.30.420.40">
    <property type="match status" value="1"/>
</dbReference>
<dbReference type="RefSeq" id="WP_059143009.1">
    <property type="nucleotide sequence ID" value="NZ_LLZJ01000073.1"/>
</dbReference>
<accession>A0A0X3X788</accession>
<dbReference type="SUPFAM" id="SSF53067">
    <property type="entry name" value="Actin-like ATPase domain"/>
    <property type="match status" value="1"/>
</dbReference>
<reference evidence="3" key="1">
    <citation type="submission" date="2015-10" db="EMBL/GenBank/DDBJ databases">
        <authorList>
            <person name="Ju K.-S."/>
            <person name="Doroghazi J.R."/>
            <person name="Metcalf W.W."/>
        </authorList>
    </citation>
    <scope>NUCLEOTIDE SEQUENCE [LARGE SCALE GENOMIC DNA]</scope>
    <source>
        <strain evidence="3">NRRL F-8817</strain>
    </source>
</reference>
<gene>
    <name evidence="2" type="ORF">ADL28_08000</name>
</gene>
<organism evidence="2 3">
    <name type="scientific">Streptomyces violaceusniger</name>
    <dbReference type="NCBI Taxonomy" id="68280"/>
    <lineage>
        <taxon>Bacteria</taxon>
        <taxon>Bacillati</taxon>
        <taxon>Actinomycetota</taxon>
        <taxon>Actinomycetes</taxon>
        <taxon>Kitasatosporales</taxon>
        <taxon>Streptomycetaceae</taxon>
        <taxon>Streptomyces</taxon>
        <taxon>Streptomyces violaceusniger group</taxon>
    </lineage>
</organism>